<evidence type="ECO:0008006" key="4">
    <source>
        <dbReference type="Google" id="ProtNLM"/>
    </source>
</evidence>
<keyword evidence="3" id="KW-1185">Reference proteome</keyword>
<proteinExistence type="predicted"/>
<keyword evidence="1" id="KW-1133">Transmembrane helix</keyword>
<evidence type="ECO:0000313" key="2">
    <source>
        <dbReference type="EMBL" id="MBB5494871.1"/>
    </source>
</evidence>
<evidence type="ECO:0000256" key="1">
    <source>
        <dbReference type="SAM" id="Phobius"/>
    </source>
</evidence>
<comment type="caution">
    <text evidence="2">The sequence shown here is derived from an EMBL/GenBank/DDBJ whole genome shotgun (WGS) entry which is preliminary data.</text>
</comment>
<feature type="transmembrane region" description="Helical" evidence="1">
    <location>
        <begin position="141"/>
        <end position="160"/>
    </location>
</feature>
<name>A0A840WPD6_9ACTN</name>
<evidence type="ECO:0000313" key="3">
    <source>
        <dbReference type="Proteomes" id="UP000579647"/>
    </source>
</evidence>
<dbReference type="RefSeq" id="WP_184368989.1">
    <property type="nucleotide sequence ID" value="NZ_BAAAKM010000173.1"/>
</dbReference>
<gene>
    <name evidence="2" type="ORF">HNR07_006008</name>
</gene>
<dbReference type="AlphaFoldDB" id="A0A840WPD6"/>
<dbReference type="EMBL" id="JACHDO010000001">
    <property type="protein sequence ID" value="MBB5494871.1"/>
    <property type="molecule type" value="Genomic_DNA"/>
</dbReference>
<dbReference type="Pfam" id="PF10935">
    <property type="entry name" value="DUF2637"/>
    <property type="match status" value="1"/>
</dbReference>
<reference evidence="2 3" key="1">
    <citation type="submission" date="2020-08" db="EMBL/GenBank/DDBJ databases">
        <title>Sequencing the genomes of 1000 actinobacteria strains.</title>
        <authorList>
            <person name="Klenk H.-P."/>
        </authorList>
    </citation>
    <scope>NUCLEOTIDE SEQUENCE [LARGE SCALE GENOMIC DNA]</scope>
    <source>
        <strain evidence="2 3">DSM 44598</strain>
    </source>
</reference>
<feature type="transmembrane region" description="Helical" evidence="1">
    <location>
        <begin position="46"/>
        <end position="68"/>
    </location>
</feature>
<keyword evidence="1" id="KW-0812">Transmembrane</keyword>
<accession>A0A840WPD6</accession>
<feature type="transmembrane region" description="Helical" evidence="1">
    <location>
        <begin position="80"/>
        <end position="99"/>
    </location>
</feature>
<feature type="transmembrane region" description="Helical" evidence="1">
    <location>
        <begin position="111"/>
        <end position="129"/>
    </location>
</feature>
<protein>
    <recommendedName>
        <fullName evidence="4">DUF2637 domain-containing protein</fullName>
    </recommendedName>
</protein>
<feature type="transmembrane region" description="Helical" evidence="1">
    <location>
        <begin position="6"/>
        <end position="25"/>
    </location>
</feature>
<dbReference type="InterPro" id="IPR021235">
    <property type="entry name" value="DUF2637"/>
</dbReference>
<organism evidence="2 3">
    <name type="scientific">Nocardiopsis metallicus</name>
    <dbReference type="NCBI Taxonomy" id="179819"/>
    <lineage>
        <taxon>Bacteria</taxon>
        <taxon>Bacillati</taxon>
        <taxon>Actinomycetota</taxon>
        <taxon>Actinomycetes</taxon>
        <taxon>Streptosporangiales</taxon>
        <taxon>Nocardiopsidaceae</taxon>
        <taxon>Nocardiopsis</taxon>
    </lineage>
</organism>
<dbReference type="Proteomes" id="UP000579647">
    <property type="component" value="Unassembled WGS sequence"/>
</dbReference>
<keyword evidence="1" id="KW-0472">Membrane</keyword>
<sequence>MDTTELIIASISALIVFGILIYPSVKITGALIEWHHRLPAQERANLVENIIVVFFAAVTSGLIMQGLIGFARAEMGLGGPWPYLLFAALDGMAAFFAFVSYRWAKMGASALGPRVMVLLIVAGSAWFQWSHAAAAGQGVSARVAWSLMPVIAAALWETVLRHRRKQWTDSRQEALAGPLIPGARWWWDPWGSLRIARLAAMGHITDPTEALDLYAMKIETQRRLRDALGLGWRRKVPAEVSVRLRQGLHIREAKDLTDSFLAQMERENGTAPDVDPDVFFSAVQHYVKAAQANMAPSERGLCEQFGISTKKRRWAQKVIARAKEALDDERTPLPAIEHV</sequence>